<dbReference type="GO" id="GO:0031966">
    <property type="term" value="C:mitochondrial membrane"/>
    <property type="evidence" value="ECO:0007669"/>
    <property type="project" value="UniProtKB-SubCell"/>
</dbReference>
<feature type="transmembrane region" description="Helical" evidence="17">
    <location>
        <begin position="301"/>
        <end position="323"/>
    </location>
</feature>
<evidence type="ECO:0000256" key="5">
    <source>
        <dbReference type="ARBA" id="ARBA00021006"/>
    </source>
</evidence>
<dbReference type="PANTHER" id="PTHR43507">
    <property type="entry name" value="NADH-UBIQUINONE OXIDOREDUCTASE CHAIN 4"/>
    <property type="match status" value="1"/>
</dbReference>
<evidence type="ECO:0000256" key="4">
    <source>
        <dbReference type="ARBA" id="ARBA00012944"/>
    </source>
</evidence>
<dbReference type="InterPro" id="IPR000260">
    <property type="entry name" value="NADH4_N"/>
</dbReference>
<feature type="transmembrane region" description="Helical" evidence="17">
    <location>
        <begin position="335"/>
        <end position="355"/>
    </location>
</feature>
<evidence type="ECO:0000256" key="15">
    <source>
        <dbReference type="ARBA" id="ARBA00023136"/>
    </source>
</evidence>
<evidence type="ECO:0000256" key="10">
    <source>
        <dbReference type="ARBA" id="ARBA00022982"/>
    </source>
</evidence>
<keyword evidence="8 17" id="KW-0812">Transmembrane</keyword>
<reference evidence="20" key="1">
    <citation type="submission" date="2017-09" db="EMBL/GenBank/DDBJ databases">
        <title>The complete mitochondrial genome of Atrocalopteryx melli Ris, 1912 (Zygoptera: Calopterygidae) via 454 NGS sequencing.</title>
        <authorList>
            <person name="Xu S."/>
            <person name="Guan Z."/>
            <person name="Huang Q."/>
            <person name="Xu L."/>
            <person name="Vierstraete A."/>
            <person name="Dumont H."/>
            <person name="Han B.-P."/>
        </authorList>
    </citation>
    <scope>NUCLEOTIDE SEQUENCE</scope>
</reference>
<keyword evidence="6 17" id="KW-0813">Transport</keyword>
<feature type="transmembrane region" description="Helical" evidence="17">
    <location>
        <begin position="182"/>
        <end position="204"/>
    </location>
</feature>
<evidence type="ECO:0000256" key="6">
    <source>
        <dbReference type="ARBA" id="ARBA00022448"/>
    </source>
</evidence>
<evidence type="ECO:0000256" key="11">
    <source>
        <dbReference type="ARBA" id="ARBA00022989"/>
    </source>
</evidence>
<keyword evidence="9" id="KW-1278">Translocase</keyword>
<dbReference type="GO" id="GO:0008137">
    <property type="term" value="F:NADH dehydrogenase (ubiquinone) activity"/>
    <property type="evidence" value="ECO:0007669"/>
    <property type="project" value="UniProtKB-UniRule"/>
</dbReference>
<evidence type="ECO:0000256" key="9">
    <source>
        <dbReference type="ARBA" id="ARBA00022967"/>
    </source>
</evidence>
<proteinExistence type="inferred from homology"/>
<feature type="transmembrane region" description="Helical" evidence="17">
    <location>
        <begin position="375"/>
        <end position="401"/>
    </location>
</feature>
<dbReference type="Pfam" id="PF00361">
    <property type="entry name" value="Proton_antipo_M"/>
    <property type="match status" value="1"/>
</dbReference>
<feature type="transmembrane region" description="Helical" evidence="17">
    <location>
        <begin position="7"/>
        <end position="35"/>
    </location>
</feature>
<dbReference type="Pfam" id="PF01059">
    <property type="entry name" value="Oxidored_q5_N"/>
    <property type="match status" value="1"/>
</dbReference>
<evidence type="ECO:0000259" key="19">
    <source>
        <dbReference type="Pfam" id="PF01059"/>
    </source>
</evidence>
<keyword evidence="11 17" id="KW-1133">Transmembrane helix</keyword>
<evidence type="ECO:0000256" key="16">
    <source>
        <dbReference type="ARBA" id="ARBA00049551"/>
    </source>
</evidence>
<evidence type="ECO:0000256" key="14">
    <source>
        <dbReference type="ARBA" id="ARBA00023128"/>
    </source>
</evidence>
<evidence type="ECO:0000256" key="2">
    <source>
        <dbReference type="ARBA" id="ARBA00004225"/>
    </source>
</evidence>
<evidence type="ECO:0000256" key="7">
    <source>
        <dbReference type="ARBA" id="ARBA00022660"/>
    </source>
</evidence>
<feature type="transmembrane region" description="Helical" evidence="17">
    <location>
        <begin position="247"/>
        <end position="266"/>
    </location>
</feature>
<keyword evidence="14 17" id="KW-0496">Mitochondrion</keyword>
<comment type="function">
    <text evidence="17">Core subunit of the mitochondrial membrane respiratory chain NADH dehydrogenase (Complex I) which catalyzes electron transfer from NADH through the respiratory chain, using ubiquinone as an electron acceptor. Essential for the catalytic activity and assembly of complex I.</text>
</comment>
<keyword evidence="7 17" id="KW-0679">Respiratory chain</keyword>
<feature type="domain" description="NADH:ubiquinone oxidoreductase chain 4 N-terminal" evidence="19">
    <location>
        <begin position="1"/>
        <end position="102"/>
    </location>
</feature>
<keyword evidence="13 17" id="KW-0830">Ubiquinone</keyword>
<dbReference type="GO" id="GO:0048039">
    <property type="term" value="F:ubiquinone binding"/>
    <property type="evidence" value="ECO:0007669"/>
    <property type="project" value="TreeGrafter"/>
</dbReference>
<dbReference type="GO" id="GO:0042773">
    <property type="term" value="P:ATP synthesis coupled electron transport"/>
    <property type="evidence" value="ECO:0007669"/>
    <property type="project" value="InterPro"/>
</dbReference>
<evidence type="ECO:0000256" key="13">
    <source>
        <dbReference type="ARBA" id="ARBA00023075"/>
    </source>
</evidence>
<evidence type="ECO:0000256" key="3">
    <source>
        <dbReference type="ARBA" id="ARBA00009025"/>
    </source>
</evidence>
<sequence>MLSFLFLIFFLIPLCFLVDYWIFSSFLFICSFIYLFFGYSFLFVSNLHHYFGTDILSYGLVLLSFWICSLMILASSSIYLNSNHSSQFLLMVLFLLGFLVLTFFSLNFFMFYVFFESSLIPTFFLVLGWGYQPERIQAGLYLFFYTLFASLPLLLSIFNLYFLGFTLNFHLFFSLNIFVGGYFYICMILAFLVKLPMFIFHLWLPKAHVEAPVSGSMILAGVLLKLGGYGLLRVFSLIYFLGVSFNYFLIGVSLFGGVLVSLICLRQTDLKSLIAYSSVAHMGIMLSGLMTLTSWGISGSYVIMISHGLCSSGMFCLANISYERLSSRSLFINKGLINLMPSMGLWWFLLCSSNMSAPPSLNLLGEISLINSIVSWSWVSILIISLLSFFSAAYSLYLYCYSQHGSVFSCLYSFMSGTLREYLLLILHWLPLNIFILNVGLFYNWL</sequence>
<evidence type="ECO:0000256" key="12">
    <source>
        <dbReference type="ARBA" id="ARBA00023027"/>
    </source>
</evidence>
<feature type="transmembrane region" description="Helical" evidence="17">
    <location>
        <begin position="422"/>
        <end position="443"/>
    </location>
</feature>
<dbReference type="AlphaFoldDB" id="A0A343RT76"/>
<keyword evidence="10 17" id="KW-0249">Electron transport</keyword>
<feature type="transmembrane region" description="Helical" evidence="17">
    <location>
        <begin position="138"/>
        <end position="162"/>
    </location>
</feature>
<protein>
    <recommendedName>
        <fullName evidence="5 17">NADH-ubiquinone oxidoreductase chain 4</fullName>
        <ecNumber evidence="4 17">7.1.1.2</ecNumber>
    </recommendedName>
</protein>
<dbReference type="GO" id="GO:0003954">
    <property type="term" value="F:NADH dehydrogenase activity"/>
    <property type="evidence" value="ECO:0007669"/>
    <property type="project" value="TreeGrafter"/>
</dbReference>
<keyword evidence="15 17" id="KW-0472">Membrane</keyword>
<dbReference type="GO" id="GO:0015990">
    <property type="term" value="P:electron transport coupled proton transport"/>
    <property type="evidence" value="ECO:0007669"/>
    <property type="project" value="TreeGrafter"/>
</dbReference>
<geneLocation type="mitochondrion" evidence="20"/>
<dbReference type="PRINTS" id="PR01437">
    <property type="entry name" value="NUOXDRDTASE4"/>
</dbReference>
<dbReference type="InterPro" id="IPR001750">
    <property type="entry name" value="ND/Mrp_TM"/>
</dbReference>
<comment type="function">
    <text evidence="1">Core subunit of the mitochondrial membrane respiratory chain NADH dehydrogenase (Complex I) that is believed to belong to the minimal assembly required for catalysis. Complex I functions in the transfer of electrons from NADH to the respiratory chain. The immediate electron acceptor for the enzyme is believed to be ubiquinone.</text>
</comment>
<keyword evidence="12 17" id="KW-0520">NAD</keyword>
<feature type="transmembrane region" description="Helical" evidence="17">
    <location>
        <begin position="55"/>
        <end position="76"/>
    </location>
</feature>
<dbReference type="EC" id="7.1.1.2" evidence="4 17"/>
<evidence type="ECO:0000256" key="17">
    <source>
        <dbReference type="RuleBase" id="RU003297"/>
    </source>
</evidence>
<comment type="catalytic activity">
    <reaction evidence="16 17">
        <text>a ubiquinone + NADH + 5 H(+)(in) = a ubiquinol + NAD(+) + 4 H(+)(out)</text>
        <dbReference type="Rhea" id="RHEA:29091"/>
        <dbReference type="Rhea" id="RHEA-COMP:9565"/>
        <dbReference type="Rhea" id="RHEA-COMP:9566"/>
        <dbReference type="ChEBI" id="CHEBI:15378"/>
        <dbReference type="ChEBI" id="CHEBI:16389"/>
        <dbReference type="ChEBI" id="CHEBI:17976"/>
        <dbReference type="ChEBI" id="CHEBI:57540"/>
        <dbReference type="ChEBI" id="CHEBI:57945"/>
        <dbReference type="EC" id="7.1.1.2"/>
    </reaction>
</comment>
<evidence type="ECO:0000256" key="8">
    <source>
        <dbReference type="ARBA" id="ARBA00022692"/>
    </source>
</evidence>
<feature type="transmembrane region" description="Helical" evidence="17">
    <location>
        <begin position="112"/>
        <end position="131"/>
    </location>
</feature>
<comment type="similarity">
    <text evidence="3 17">Belongs to the complex I subunit 4 family.</text>
</comment>
<dbReference type="PANTHER" id="PTHR43507:SF20">
    <property type="entry name" value="NADH-UBIQUINONE OXIDOREDUCTASE CHAIN 4"/>
    <property type="match status" value="1"/>
</dbReference>
<name>A0A343RT76_9ODON</name>
<feature type="domain" description="NADH:quinone oxidoreductase/Mrp antiporter transmembrane" evidence="18">
    <location>
        <begin position="106"/>
        <end position="390"/>
    </location>
</feature>
<organism evidence="20">
    <name type="scientific">Atrocalopteryx melli</name>
    <dbReference type="NCBI Taxonomy" id="2060406"/>
    <lineage>
        <taxon>Eukaryota</taxon>
        <taxon>Metazoa</taxon>
        <taxon>Ecdysozoa</taxon>
        <taxon>Arthropoda</taxon>
        <taxon>Hexapoda</taxon>
        <taxon>Insecta</taxon>
        <taxon>Pterygota</taxon>
        <taxon>Palaeoptera</taxon>
        <taxon>Odonata</taxon>
        <taxon>Zygoptera</taxon>
        <taxon>Calopterygidae</taxon>
        <taxon>Atrocalopteryx</taxon>
    </lineage>
</organism>
<feature type="transmembrane region" description="Helical" evidence="17">
    <location>
        <begin position="273"/>
        <end position="295"/>
    </location>
</feature>
<dbReference type="GeneID" id="35455333"/>
<evidence type="ECO:0000259" key="18">
    <source>
        <dbReference type="Pfam" id="PF00361"/>
    </source>
</evidence>
<dbReference type="EMBL" id="MG011692">
    <property type="protein sequence ID" value="AUG33615.1"/>
    <property type="molecule type" value="Genomic_DNA"/>
</dbReference>
<feature type="transmembrane region" description="Helical" evidence="17">
    <location>
        <begin position="88"/>
        <end position="106"/>
    </location>
</feature>
<comment type="subcellular location">
    <subcellularLocation>
        <location evidence="2 17">Mitochondrion membrane</location>
        <topology evidence="2 17">Multi-pass membrane protein</topology>
    </subcellularLocation>
</comment>
<dbReference type="RefSeq" id="YP_009454593.1">
    <property type="nucleotide sequence ID" value="NC_036749.1"/>
</dbReference>
<evidence type="ECO:0000256" key="1">
    <source>
        <dbReference type="ARBA" id="ARBA00003257"/>
    </source>
</evidence>
<accession>A0A343RT76</accession>
<evidence type="ECO:0000313" key="20">
    <source>
        <dbReference type="EMBL" id="AUG33615.1"/>
    </source>
</evidence>
<dbReference type="CTD" id="35455333"/>
<dbReference type="InterPro" id="IPR003918">
    <property type="entry name" value="NADH_UbQ_OxRdtase"/>
</dbReference>